<organism evidence="2 3">
    <name type="scientific">Streptomyces globosus</name>
    <dbReference type="NCBI Taxonomy" id="68209"/>
    <lineage>
        <taxon>Bacteria</taxon>
        <taxon>Bacillati</taxon>
        <taxon>Actinomycetota</taxon>
        <taxon>Actinomycetes</taxon>
        <taxon>Kitasatosporales</taxon>
        <taxon>Streptomycetaceae</taxon>
        <taxon>Streptomyces</taxon>
    </lineage>
</organism>
<name>A0A344TWP5_9ACTN</name>
<dbReference type="RefSeq" id="WP_114054254.1">
    <property type="nucleotide sequence ID" value="NZ_CP030862.1"/>
</dbReference>
<feature type="region of interest" description="Disordered" evidence="1">
    <location>
        <begin position="37"/>
        <end position="60"/>
    </location>
</feature>
<dbReference type="EMBL" id="CP030862">
    <property type="protein sequence ID" value="AXE23066.1"/>
    <property type="molecule type" value="Genomic_DNA"/>
</dbReference>
<dbReference type="Proteomes" id="UP000252004">
    <property type="component" value="Chromosome"/>
</dbReference>
<gene>
    <name evidence="2" type="ORF">C0216_06000</name>
</gene>
<reference evidence="2 3" key="1">
    <citation type="submission" date="2018-01" db="EMBL/GenBank/DDBJ databases">
        <title>Draft genome Sequence of streptomyces globosus LZH-48.</title>
        <authorList>
            <person name="Ran K."/>
            <person name="Li Z."/>
            <person name="Wei S."/>
            <person name="Dong R."/>
        </authorList>
    </citation>
    <scope>NUCLEOTIDE SEQUENCE [LARGE SCALE GENOMIC DNA]</scope>
    <source>
        <strain evidence="2 3">LZH-48</strain>
    </source>
</reference>
<keyword evidence="3" id="KW-1185">Reference proteome</keyword>
<dbReference type="KEGG" id="sgz:C0216_06000"/>
<dbReference type="OrthoDB" id="3869625at2"/>
<evidence type="ECO:0000313" key="2">
    <source>
        <dbReference type="EMBL" id="AXE23066.1"/>
    </source>
</evidence>
<protein>
    <submittedName>
        <fullName evidence="2">Uncharacterized protein</fullName>
    </submittedName>
</protein>
<dbReference type="AlphaFoldDB" id="A0A344TWP5"/>
<accession>A0A344TWP5</accession>
<evidence type="ECO:0000313" key="3">
    <source>
        <dbReference type="Proteomes" id="UP000252004"/>
    </source>
</evidence>
<sequence length="219" mass="22739">MGIYVVSVADEDWADSEIRGPVLAALSGELERRGLGRFPAPGPARPGTSAAEPGRRPGLLGRLGLRGRPAARGGRAGGFAEQADRPYGAFEALCRAQPDGSRLHDALLDWELLVPADFDGVIELSVPAEPGGGGARIRSAHRAAGAARRLADVLELPDCVPRDGGPLALTGWFAGPAAGRAAAAHPGPWQEVPDAAYYTALYLGAAEHALRRGRVIAYG</sequence>
<proteinExistence type="predicted"/>
<evidence type="ECO:0000256" key="1">
    <source>
        <dbReference type="SAM" id="MobiDB-lite"/>
    </source>
</evidence>